<protein>
    <submittedName>
        <fullName evidence="2">Unannotated protein</fullName>
    </submittedName>
</protein>
<feature type="domain" description="Thioredoxin-like fold" evidence="1">
    <location>
        <begin position="54"/>
        <end position="204"/>
    </location>
</feature>
<proteinExistence type="predicted"/>
<evidence type="ECO:0000259" key="1">
    <source>
        <dbReference type="Pfam" id="PF13462"/>
    </source>
</evidence>
<name>A0A6J7JGN7_9ZZZZ</name>
<dbReference type="InterPro" id="IPR012336">
    <property type="entry name" value="Thioredoxin-like_fold"/>
</dbReference>
<sequence length="236" mass="25084">MAAAVSVLIVAVVVGVGAFERDPAADGSRTTVRGVEIRGADETAALLRGLPQRGTVLGRPDAPVTILEVSDLKCPSCKEHAIETQPEIVERLVRTGRANLRMVLANFRDPARATTDGALARRVAYGLVAADRFWGFVQTTFWNQGDTREEWATEPLLRSIAEAAPGTTGGQVAVRETPDSRALTAADDRIIRALGTDATPSVYVVPRGATTGPRVSAFDDVDAIARAVDDVAPRSR</sequence>
<organism evidence="2">
    <name type="scientific">freshwater metagenome</name>
    <dbReference type="NCBI Taxonomy" id="449393"/>
    <lineage>
        <taxon>unclassified sequences</taxon>
        <taxon>metagenomes</taxon>
        <taxon>ecological metagenomes</taxon>
    </lineage>
</organism>
<reference evidence="2" key="1">
    <citation type="submission" date="2020-05" db="EMBL/GenBank/DDBJ databases">
        <authorList>
            <person name="Chiriac C."/>
            <person name="Salcher M."/>
            <person name="Ghai R."/>
            <person name="Kavagutti S V."/>
        </authorList>
    </citation>
    <scope>NUCLEOTIDE SEQUENCE</scope>
</reference>
<dbReference type="SUPFAM" id="SSF52833">
    <property type="entry name" value="Thioredoxin-like"/>
    <property type="match status" value="1"/>
</dbReference>
<evidence type="ECO:0000313" key="2">
    <source>
        <dbReference type="EMBL" id="CAB4941392.1"/>
    </source>
</evidence>
<dbReference type="Pfam" id="PF13462">
    <property type="entry name" value="Thioredoxin_4"/>
    <property type="match status" value="1"/>
</dbReference>
<dbReference type="Gene3D" id="3.40.30.10">
    <property type="entry name" value="Glutaredoxin"/>
    <property type="match status" value="1"/>
</dbReference>
<dbReference type="InterPro" id="IPR036249">
    <property type="entry name" value="Thioredoxin-like_sf"/>
</dbReference>
<dbReference type="AlphaFoldDB" id="A0A6J7JGN7"/>
<accession>A0A6J7JGN7</accession>
<gene>
    <name evidence="2" type="ORF">UFOPK3564_02976</name>
</gene>
<dbReference type="EMBL" id="CAFBMK010000248">
    <property type="protein sequence ID" value="CAB4941392.1"/>
    <property type="molecule type" value="Genomic_DNA"/>
</dbReference>